<feature type="non-terminal residue" evidence="15">
    <location>
        <position position="1"/>
    </location>
</feature>
<dbReference type="GO" id="GO:0005634">
    <property type="term" value="C:nucleus"/>
    <property type="evidence" value="ECO:0007669"/>
    <property type="project" value="UniProtKB-SubCell"/>
</dbReference>
<dbReference type="PROSITE" id="PS51184">
    <property type="entry name" value="JMJC"/>
    <property type="match status" value="1"/>
</dbReference>
<evidence type="ECO:0000313" key="15">
    <source>
        <dbReference type="EMBL" id="JAR87116.1"/>
    </source>
</evidence>
<dbReference type="GO" id="GO:0051864">
    <property type="term" value="F:histone H3K36 demethylase activity"/>
    <property type="evidence" value="ECO:0007669"/>
    <property type="project" value="TreeGrafter"/>
</dbReference>
<dbReference type="GO" id="GO:0008168">
    <property type="term" value="F:methyltransferase activity"/>
    <property type="evidence" value="ECO:0007669"/>
    <property type="project" value="UniProtKB-KW"/>
</dbReference>
<dbReference type="SUPFAM" id="SSF51197">
    <property type="entry name" value="Clavaminate synthase-like"/>
    <property type="match status" value="1"/>
</dbReference>
<evidence type="ECO:0000256" key="10">
    <source>
        <dbReference type="ARBA" id="ARBA00023163"/>
    </source>
</evidence>
<keyword evidence="15" id="KW-0489">Methyltransferase</keyword>
<dbReference type="PANTHER" id="PTHR12461">
    <property type="entry name" value="HYPOXIA-INDUCIBLE FACTOR 1 ALPHA INHIBITOR-RELATED"/>
    <property type="match status" value="1"/>
</dbReference>
<evidence type="ECO:0000256" key="12">
    <source>
        <dbReference type="ARBA" id="ARBA00023306"/>
    </source>
</evidence>
<dbReference type="GO" id="GO:0031648">
    <property type="term" value="P:protein destabilization"/>
    <property type="evidence" value="ECO:0007669"/>
    <property type="project" value="UniProtKB-ARBA"/>
</dbReference>
<keyword evidence="10" id="KW-0804">Transcription</keyword>
<dbReference type="InterPro" id="IPR003347">
    <property type="entry name" value="JmjC_dom"/>
</dbReference>
<proteinExistence type="predicted"/>
<dbReference type="PANTHER" id="PTHR12461:SF106">
    <property type="entry name" value="BIFUNCTIONAL PEPTIDASE AND ARGINYL-HYDROXYLASE JMJD5"/>
    <property type="match status" value="1"/>
</dbReference>
<keyword evidence="8" id="KW-0805">Transcription regulation</keyword>
<reference evidence="15" key="1">
    <citation type="submission" date="2016-03" db="EMBL/GenBank/DDBJ databases">
        <title>Gut transcriptome analysis on engorged females of Ornithodoros mimon (Acari: Argasidae) and phylogenetic inferences of soft ticks.</title>
        <authorList>
            <person name="Landulfo G.A."/>
            <person name="Giovanni D."/>
            <person name="Carvalho E."/>
            <person name="Junqueira-de-Azevedo I."/>
            <person name="Patane J."/>
            <person name="Mendoca R."/>
            <person name="Barros-Battesti D."/>
        </authorList>
    </citation>
    <scope>NUCLEOTIDE SEQUENCE</scope>
    <source>
        <strain evidence="15">Females</strain>
        <tissue evidence="15">Gut</tissue>
    </source>
</reference>
<dbReference type="GO" id="GO:0046872">
    <property type="term" value="F:metal ion binding"/>
    <property type="evidence" value="ECO:0007669"/>
    <property type="project" value="UniProtKB-KW"/>
</dbReference>
<keyword evidence="3" id="KW-0479">Metal-binding</keyword>
<evidence type="ECO:0000259" key="14">
    <source>
        <dbReference type="PROSITE" id="PS51184"/>
    </source>
</evidence>
<evidence type="ECO:0000256" key="9">
    <source>
        <dbReference type="ARBA" id="ARBA00023108"/>
    </source>
</evidence>
<dbReference type="GO" id="GO:0010468">
    <property type="term" value="P:regulation of gene expression"/>
    <property type="evidence" value="ECO:0007669"/>
    <property type="project" value="UniProtKB-ARBA"/>
</dbReference>
<evidence type="ECO:0000256" key="3">
    <source>
        <dbReference type="ARBA" id="ARBA00022723"/>
    </source>
</evidence>
<keyword evidence="12" id="KW-0131">Cell cycle</keyword>
<comment type="cofactor">
    <cofactor evidence="1">
        <name>Fe(2+)</name>
        <dbReference type="ChEBI" id="CHEBI:29033"/>
    </cofactor>
</comment>
<keyword evidence="7" id="KW-0408">Iron</keyword>
<keyword evidence="15" id="KW-0808">Transferase</keyword>
<keyword evidence="6" id="KW-0560">Oxidoreductase</keyword>
<keyword evidence="9" id="KW-0090">Biological rhythms</keyword>
<evidence type="ECO:0000256" key="8">
    <source>
        <dbReference type="ARBA" id="ARBA00023015"/>
    </source>
</evidence>
<evidence type="ECO:0000256" key="1">
    <source>
        <dbReference type="ARBA" id="ARBA00001954"/>
    </source>
</evidence>
<dbReference type="InterPro" id="IPR041667">
    <property type="entry name" value="Cupin_8"/>
</dbReference>
<feature type="domain" description="JmjC" evidence="14">
    <location>
        <begin position="106"/>
        <end position="241"/>
    </location>
</feature>
<organism evidence="15">
    <name type="scientific">Alectorobius mimon</name>
    <dbReference type="NCBI Taxonomy" id="360319"/>
    <lineage>
        <taxon>Eukaryota</taxon>
        <taxon>Metazoa</taxon>
        <taxon>Ecdysozoa</taxon>
        <taxon>Arthropoda</taxon>
        <taxon>Chelicerata</taxon>
        <taxon>Arachnida</taxon>
        <taxon>Acari</taxon>
        <taxon>Parasitiformes</taxon>
        <taxon>Ixodida</taxon>
        <taxon>Ixodoidea</taxon>
        <taxon>Argasidae</taxon>
        <taxon>Ornithodorinae</taxon>
        <taxon>Alectorobius</taxon>
    </lineage>
</organism>
<dbReference type="FunFam" id="2.60.120.650:FF:000019">
    <property type="entry name" value="Bifunctional peptidase and arginyl-hydroxylase JMJD5"/>
    <property type="match status" value="1"/>
</dbReference>
<evidence type="ECO:0000256" key="11">
    <source>
        <dbReference type="ARBA" id="ARBA00023242"/>
    </source>
</evidence>
<keyword evidence="11" id="KW-0539">Nucleus</keyword>
<evidence type="ECO:0000256" key="4">
    <source>
        <dbReference type="ARBA" id="ARBA00022853"/>
    </source>
</evidence>
<dbReference type="GO" id="GO:0032259">
    <property type="term" value="P:methylation"/>
    <property type="evidence" value="ECO:0007669"/>
    <property type="project" value="UniProtKB-KW"/>
</dbReference>
<evidence type="ECO:0000256" key="5">
    <source>
        <dbReference type="ARBA" id="ARBA00022964"/>
    </source>
</evidence>
<protein>
    <recommendedName>
        <fullName evidence="13">JmjC domain-containing protein 5</fullName>
    </recommendedName>
</protein>
<dbReference type="SMART" id="SM00558">
    <property type="entry name" value="JmjC"/>
    <property type="match status" value="1"/>
</dbReference>
<evidence type="ECO:0000256" key="13">
    <source>
        <dbReference type="ARBA" id="ARBA00049800"/>
    </source>
</evidence>
<dbReference type="GO" id="GO:0048511">
    <property type="term" value="P:rhythmic process"/>
    <property type="evidence" value="ECO:0007669"/>
    <property type="project" value="UniProtKB-KW"/>
</dbReference>
<keyword evidence="5" id="KW-0223">Dioxygenase</keyword>
<dbReference type="Gene3D" id="2.60.120.650">
    <property type="entry name" value="Cupin"/>
    <property type="match status" value="1"/>
</dbReference>
<evidence type="ECO:0000256" key="7">
    <source>
        <dbReference type="ARBA" id="ARBA00023004"/>
    </source>
</evidence>
<comment type="subcellular location">
    <subcellularLocation>
        <location evidence="2">Nucleus</location>
    </subcellularLocation>
</comment>
<dbReference type="AlphaFoldDB" id="A0A147B8K6"/>
<evidence type="ECO:0000256" key="6">
    <source>
        <dbReference type="ARBA" id="ARBA00023002"/>
    </source>
</evidence>
<accession>A0A147B8K6</accession>
<evidence type="ECO:0000256" key="2">
    <source>
        <dbReference type="ARBA" id="ARBA00004123"/>
    </source>
</evidence>
<sequence>KTSFPIERVECPSVEKFMTQHMQTETPVVITKAIDYWPATSNRQWSVEYILKRVGGRTVPIEVGARYTDETWSQTLMTVASFIEKYMFRQSVSDEIGYLAQHQLFDQIPELKDDISIPVYCCLSERDDEPDINVWFGPRGTTSPLHHDPKHNLLTQVFGEKYVRLYTKEQTEFLYPHEGHLLENTSQVDVENPDLDKFPLFGRARYTDCVLGPGEMLYIPPKCWHFVKSLSPSMSLSFWWE</sequence>
<keyword evidence="4" id="KW-0156">Chromatin regulator</keyword>
<dbReference type="GO" id="GO:0003682">
    <property type="term" value="F:chromatin binding"/>
    <property type="evidence" value="ECO:0007669"/>
    <property type="project" value="UniProtKB-ARBA"/>
</dbReference>
<name>A0A147B8K6_9ACAR</name>
<dbReference type="EMBL" id="GEIB01000928">
    <property type="protein sequence ID" value="JAR87116.1"/>
    <property type="molecule type" value="Transcribed_RNA"/>
</dbReference>
<dbReference type="Pfam" id="PF13621">
    <property type="entry name" value="Cupin_8"/>
    <property type="match status" value="1"/>
</dbReference>